<dbReference type="Proteomes" id="UP000324585">
    <property type="component" value="Unassembled WGS sequence"/>
</dbReference>
<comment type="caution">
    <text evidence="2">The sequence shown here is derived from an EMBL/GenBank/DDBJ whole genome shotgun (WGS) entry which is preliminary data.</text>
</comment>
<dbReference type="InterPro" id="IPR051128">
    <property type="entry name" value="EgtD_Methyltrsf_superfamily"/>
</dbReference>
<dbReference type="OMA" id="EHDGFHI"/>
<sequence length="510" mass="57419">MVARTVACSYLIPYRFGSSTPQSEAEPVGRGNEGEQCTLETLYTTGNSLEEPGFLPIDLRHPFLFYIGHLAAFAWNKAAPLLRLEPFRPEFDVLFERGIDPDVDDPAKCHDHPDVPDAWPAVEQILAYRDRVRAAILACGKERVTSALDGPDGILDMLLEHDLMHIETLYYMLAQYERERKPYVDARAPAPRVGADTQEWNFVHIPTGAAALGRTRPSDGLDAQAKRQFGWDNEFGDESGLVVHVHDFRVAQHPVTVRQFAAFIASGGYKDANLWRDADWQWRKKQGVEYPASWRQKADFGSGRYESTPSSLDQILKGFELVGALHRSRDLEAFQDVPVFCSLAEARAFAKWKQCRLPTEGEWQRMAYGRRADASKVDALAVWQRTREDASATPGVHGNFGFHCTLPCPVGSFPAGDSDFGVSGLIGDGWELTDSEFMPLRGFSPSPHYPNYSADFFDGKHFVLKGASWATDAKLVRPSFRNWYQFNYPFVFAKFRLVMDKVHVHEDATS</sequence>
<dbReference type="InterPro" id="IPR005532">
    <property type="entry name" value="SUMF_dom"/>
</dbReference>
<feature type="domain" description="Sulfatase-modifying factor enzyme-like" evidence="1">
    <location>
        <begin position="203"/>
        <end position="498"/>
    </location>
</feature>
<evidence type="ECO:0000259" key="1">
    <source>
        <dbReference type="Pfam" id="PF03781"/>
    </source>
</evidence>
<reference evidence="3" key="1">
    <citation type="journal article" date="2019" name="Nat. Commun.">
        <title>Expansion of phycobilisome linker gene families in mesophilic red algae.</title>
        <authorList>
            <person name="Lee J."/>
            <person name="Kim D."/>
            <person name="Bhattacharya D."/>
            <person name="Yoon H.S."/>
        </authorList>
    </citation>
    <scope>NUCLEOTIDE SEQUENCE [LARGE SCALE GENOMIC DNA]</scope>
    <source>
        <strain evidence="3">CCMP 1328</strain>
    </source>
</reference>
<dbReference type="EMBL" id="VRMN01000001">
    <property type="protein sequence ID" value="KAA8497643.1"/>
    <property type="molecule type" value="Genomic_DNA"/>
</dbReference>
<dbReference type="InterPro" id="IPR016187">
    <property type="entry name" value="CTDL_fold"/>
</dbReference>
<name>A0A5J4Z3V7_PORPP</name>
<dbReference type="PANTHER" id="PTHR43397">
    <property type="entry name" value="ERGOTHIONEINE BIOSYNTHESIS PROTEIN 1"/>
    <property type="match status" value="1"/>
</dbReference>
<keyword evidence="3" id="KW-1185">Reference proteome</keyword>
<evidence type="ECO:0000313" key="3">
    <source>
        <dbReference type="Proteomes" id="UP000324585"/>
    </source>
</evidence>
<dbReference type="Pfam" id="PF03781">
    <property type="entry name" value="FGE-sulfatase"/>
    <property type="match status" value="1"/>
</dbReference>
<protein>
    <submittedName>
        <fullName evidence="2">Ergothioneine biosynthesis protein 1</fullName>
    </submittedName>
</protein>
<dbReference type="OrthoDB" id="659at2759"/>
<organism evidence="2 3">
    <name type="scientific">Porphyridium purpureum</name>
    <name type="common">Red alga</name>
    <name type="synonym">Porphyridium cruentum</name>
    <dbReference type="NCBI Taxonomy" id="35688"/>
    <lineage>
        <taxon>Eukaryota</taxon>
        <taxon>Rhodophyta</taxon>
        <taxon>Bangiophyceae</taxon>
        <taxon>Porphyridiales</taxon>
        <taxon>Porphyridiaceae</taxon>
        <taxon>Porphyridium</taxon>
    </lineage>
</organism>
<accession>A0A5J4Z3V7</accession>
<dbReference type="PANTHER" id="PTHR43397:SF1">
    <property type="entry name" value="ERGOTHIONEINE BIOSYNTHESIS PROTEIN 1"/>
    <property type="match status" value="1"/>
</dbReference>
<dbReference type="AlphaFoldDB" id="A0A5J4Z3V7"/>
<dbReference type="Gene3D" id="3.90.1580.10">
    <property type="entry name" value="paralog of FGE (formylglycine-generating enzyme)"/>
    <property type="match status" value="1"/>
</dbReference>
<evidence type="ECO:0000313" key="2">
    <source>
        <dbReference type="EMBL" id="KAA8497643.1"/>
    </source>
</evidence>
<dbReference type="InterPro" id="IPR042095">
    <property type="entry name" value="SUMF_sf"/>
</dbReference>
<proteinExistence type="predicted"/>
<gene>
    <name evidence="2" type="ORF">FVE85_5228</name>
</gene>
<dbReference type="SUPFAM" id="SSF56436">
    <property type="entry name" value="C-type lectin-like"/>
    <property type="match status" value="1"/>
</dbReference>